<feature type="transmembrane region" description="Helical" evidence="1">
    <location>
        <begin position="139"/>
        <end position="158"/>
    </location>
</feature>
<evidence type="ECO:0008006" key="4">
    <source>
        <dbReference type="Google" id="ProtNLM"/>
    </source>
</evidence>
<evidence type="ECO:0000313" key="2">
    <source>
        <dbReference type="EMBL" id="GJD48175.1"/>
    </source>
</evidence>
<keyword evidence="1" id="KW-0812">Transmembrane</keyword>
<organism evidence="2 3">
    <name type="scientific">Methylobacterium crusticola</name>
    <dbReference type="NCBI Taxonomy" id="1697972"/>
    <lineage>
        <taxon>Bacteria</taxon>
        <taxon>Pseudomonadati</taxon>
        <taxon>Pseudomonadota</taxon>
        <taxon>Alphaproteobacteria</taxon>
        <taxon>Hyphomicrobiales</taxon>
        <taxon>Methylobacteriaceae</taxon>
        <taxon>Methylobacterium</taxon>
    </lineage>
</organism>
<proteinExistence type="predicted"/>
<feature type="transmembrane region" description="Helical" evidence="1">
    <location>
        <begin position="170"/>
        <end position="193"/>
    </location>
</feature>
<dbReference type="RefSeq" id="WP_128561426.1">
    <property type="nucleotide sequence ID" value="NZ_BPQH01000002.1"/>
</dbReference>
<feature type="transmembrane region" description="Helical" evidence="1">
    <location>
        <begin position="109"/>
        <end position="133"/>
    </location>
</feature>
<evidence type="ECO:0000313" key="3">
    <source>
        <dbReference type="Proteomes" id="UP001055167"/>
    </source>
</evidence>
<dbReference type="EMBL" id="BPQH01000002">
    <property type="protein sequence ID" value="GJD48175.1"/>
    <property type="molecule type" value="Genomic_DNA"/>
</dbReference>
<feature type="transmembrane region" description="Helical" evidence="1">
    <location>
        <begin position="76"/>
        <end position="97"/>
    </location>
</feature>
<evidence type="ECO:0000256" key="1">
    <source>
        <dbReference type="SAM" id="Phobius"/>
    </source>
</evidence>
<reference evidence="2" key="1">
    <citation type="journal article" date="2021" name="Front. Microbiol.">
        <title>Comprehensive Comparative Genomics and Phenotyping of Methylobacterium Species.</title>
        <authorList>
            <person name="Alessa O."/>
            <person name="Ogura Y."/>
            <person name="Fujitani Y."/>
            <person name="Takami H."/>
            <person name="Hayashi T."/>
            <person name="Sahin N."/>
            <person name="Tani A."/>
        </authorList>
    </citation>
    <scope>NUCLEOTIDE SEQUENCE</scope>
    <source>
        <strain evidence="2">KCTC 52305</strain>
    </source>
</reference>
<feature type="transmembrane region" description="Helical" evidence="1">
    <location>
        <begin position="36"/>
        <end position="56"/>
    </location>
</feature>
<reference evidence="2" key="2">
    <citation type="submission" date="2021-08" db="EMBL/GenBank/DDBJ databases">
        <authorList>
            <person name="Tani A."/>
            <person name="Ola A."/>
            <person name="Ogura Y."/>
            <person name="Katsura K."/>
            <person name="Hayashi T."/>
        </authorList>
    </citation>
    <scope>NUCLEOTIDE SEQUENCE</scope>
    <source>
        <strain evidence="2">KCTC 52305</strain>
    </source>
</reference>
<comment type="caution">
    <text evidence="2">The sequence shown here is derived from an EMBL/GenBank/DDBJ whole genome shotgun (WGS) entry which is preliminary data.</text>
</comment>
<keyword evidence="3" id="KW-1185">Reference proteome</keyword>
<name>A0ABQ4QTS3_9HYPH</name>
<dbReference type="Proteomes" id="UP001055167">
    <property type="component" value="Unassembled WGS sequence"/>
</dbReference>
<protein>
    <recommendedName>
        <fullName evidence="4">DUF1282 domain-containing protein</fullName>
    </recommendedName>
</protein>
<keyword evidence="1" id="KW-0472">Membrane</keyword>
<keyword evidence="1" id="KW-1133">Transmembrane helix</keyword>
<sequence>MLVSADEVGRSLRGTADLLNRRPDALRRFDVSERGFWRSFGAIWLTAPAVTVALALERSGPAAGDAVLYRLDHTTAAVLAGAVACFLVVPVAMIAVVRRLRLTAAYVPFVIVTNWTLATGLATLALPGLLLLAGLATPALAALYAGAFGIVVLWLHGLAARATLGLSGPAAALVTLACFGLIATVAGGVHVLAAA</sequence>
<gene>
    <name evidence="2" type="ORF">OPKNFCMD_0891</name>
</gene>
<accession>A0ABQ4QTS3</accession>